<dbReference type="EMBL" id="RWJN01000308">
    <property type="protein sequence ID" value="TCD63306.1"/>
    <property type="molecule type" value="Genomic_DNA"/>
</dbReference>
<keyword evidence="3" id="KW-1185">Reference proteome</keyword>
<dbReference type="Proteomes" id="UP000292702">
    <property type="component" value="Unassembled WGS sequence"/>
</dbReference>
<evidence type="ECO:0000313" key="3">
    <source>
        <dbReference type="Proteomes" id="UP000292702"/>
    </source>
</evidence>
<feature type="region of interest" description="Disordered" evidence="1">
    <location>
        <begin position="16"/>
        <end position="74"/>
    </location>
</feature>
<sequence length="150" mass="16186">MSSSVVAPMLLSNANGDAAFAPHTDDTSPISPLSLDPPTLHNLADDPIIPTTDPTENTVPPPTAQLQHDIPSPIPQTEADLRAAVDAIIHKAESQMKMLDSIHEAMQRELNDMFDRHDNVKKGARKLGEMMRLTKESSESEGDSEGGSTH</sequence>
<proteinExistence type="predicted"/>
<protein>
    <submittedName>
        <fullName evidence="2">Uncharacterized protein</fullName>
    </submittedName>
</protein>
<gene>
    <name evidence="2" type="ORF">EIP91_005687</name>
</gene>
<accession>A0A4R0R9F7</accession>
<evidence type="ECO:0000256" key="1">
    <source>
        <dbReference type="SAM" id="MobiDB-lite"/>
    </source>
</evidence>
<dbReference type="AlphaFoldDB" id="A0A4R0R9F7"/>
<feature type="compositionally biased region" description="Basic and acidic residues" evidence="1">
    <location>
        <begin position="127"/>
        <end position="138"/>
    </location>
</feature>
<comment type="caution">
    <text evidence="2">The sequence shown here is derived from an EMBL/GenBank/DDBJ whole genome shotgun (WGS) entry which is preliminary data.</text>
</comment>
<feature type="region of interest" description="Disordered" evidence="1">
    <location>
        <begin position="127"/>
        <end position="150"/>
    </location>
</feature>
<evidence type="ECO:0000313" key="2">
    <source>
        <dbReference type="EMBL" id="TCD63306.1"/>
    </source>
</evidence>
<dbReference type="OrthoDB" id="10577977at2759"/>
<name>A0A4R0R9F7_9APHY</name>
<reference evidence="2 3" key="1">
    <citation type="submission" date="2018-11" db="EMBL/GenBank/DDBJ databases">
        <title>Genome assembly of Steccherinum ochraceum LE-BIN_3174, the white-rot fungus of the Steccherinaceae family (The Residual Polyporoid clade, Polyporales, Basidiomycota).</title>
        <authorList>
            <person name="Fedorova T.V."/>
            <person name="Glazunova O.A."/>
            <person name="Landesman E.O."/>
            <person name="Moiseenko K.V."/>
            <person name="Psurtseva N.V."/>
            <person name="Savinova O.S."/>
            <person name="Shakhova N.V."/>
            <person name="Tyazhelova T.V."/>
            <person name="Vasina D.V."/>
        </authorList>
    </citation>
    <scope>NUCLEOTIDE SEQUENCE [LARGE SCALE GENOMIC DNA]</scope>
    <source>
        <strain evidence="2 3">LE-BIN_3174</strain>
    </source>
</reference>
<organism evidence="2 3">
    <name type="scientific">Steccherinum ochraceum</name>
    <dbReference type="NCBI Taxonomy" id="92696"/>
    <lineage>
        <taxon>Eukaryota</taxon>
        <taxon>Fungi</taxon>
        <taxon>Dikarya</taxon>
        <taxon>Basidiomycota</taxon>
        <taxon>Agaricomycotina</taxon>
        <taxon>Agaricomycetes</taxon>
        <taxon>Polyporales</taxon>
        <taxon>Steccherinaceae</taxon>
        <taxon>Steccherinum</taxon>
    </lineage>
</organism>